<dbReference type="Gene3D" id="3.40.50.150">
    <property type="entry name" value="Vaccinia Virus protein VP39"/>
    <property type="match status" value="1"/>
</dbReference>
<comment type="caution">
    <text evidence="4">The sequence shown here is derived from an EMBL/GenBank/DDBJ whole genome shotgun (WGS) entry which is preliminary data.</text>
</comment>
<keyword evidence="2" id="KW-0949">S-adenosyl-L-methionine</keyword>
<proteinExistence type="inferred from homology"/>
<feature type="domain" description="SAM-dependent methyltransferase TRM5/TYW2-type" evidence="3">
    <location>
        <begin position="121"/>
        <end position="390"/>
    </location>
</feature>
<name>A0A9W4XGP7_9ASCO</name>
<dbReference type="InterPro" id="IPR026274">
    <property type="entry name" value="tRNA_wybutosine_synth_prot_2"/>
</dbReference>
<evidence type="ECO:0000313" key="5">
    <source>
        <dbReference type="Proteomes" id="UP001152885"/>
    </source>
</evidence>
<reference evidence="4" key="1">
    <citation type="submission" date="2022-12" db="EMBL/GenBank/DDBJ databases">
        <authorList>
            <person name="Brejova B."/>
        </authorList>
    </citation>
    <scope>NUCLEOTIDE SEQUENCE</scope>
</reference>
<dbReference type="GO" id="GO:0031591">
    <property type="term" value="P:wybutosine biosynthetic process"/>
    <property type="evidence" value="ECO:0007669"/>
    <property type="project" value="InterPro"/>
</dbReference>
<dbReference type="InterPro" id="IPR029063">
    <property type="entry name" value="SAM-dependent_MTases_sf"/>
</dbReference>
<comment type="function">
    <text evidence="2">S-adenosyl-L-methionine-dependent transferase that acts as a component of the wybutosine biosynthesis pathway. Wybutosine is a hyper modified guanosine with a tricyclic base found at the 3'-position adjacent to the anticodon of eukaryotic phenylalanine tRNA. Catalyzes the transfer of the alpha-amino-alpha-carboxypropyl (acp) group from S-adenosyl-L-methionine to the C-7 position of 4-demethylwyosine (imG-14) to produce wybutosine-86.</text>
</comment>
<keyword evidence="5" id="KW-1185">Reference proteome</keyword>
<dbReference type="Proteomes" id="UP001152885">
    <property type="component" value="Unassembled WGS sequence"/>
</dbReference>
<comment type="similarity">
    <text evidence="2">Belongs to the class I-like SAM-binding methyltransferase superfamily. TRM5/TYW2 family.</text>
</comment>
<accession>A0A9W4XGP7</accession>
<evidence type="ECO:0000256" key="2">
    <source>
        <dbReference type="PIRNR" id="PIRNR038972"/>
    </source>
</evidence>
<sequence length="395" mass="46005">MFIKLIIKDPKEIKTIKSRLENEGLLNKRYKIENKNGVFSIYTKLETLPCAYQSFNYEEYEEIKTTKITLESIIRSYNIKTGLCLEIPKRWSIYPPMILFNAFKELTFPKDLCIEILSHQSTIFGVTGLSHIAVNQPIIESDILRRPHNLKPMYGNFGPDLESDHIPTSIDFQEAFWCYVIQNGIYQTWAPKYTMFSRGNIKEKSRILQSFKNLNNSIIFDLYCGIGYFSLSYLKNGGKLLCWEMNPWSIEGFRRSLETGNYKYRIYSPNDVFEIKDLNDVDVCIFYESNDNVPIRLQNVNDISLNVSHVNLGLLPSSKASWSLTKNLMNKAKTSSTIHIHENCHIDDFDKLKQEIIDYFKPNCEILQLEKVKTFAPDIWHIVIDVKLNNALNKI</sequence>
<dbReference type="GO" id="GO:0008175">
    <property type="term" value="F:tRNA methyltransferase activity"/>
    <property type="evidence" value="ECO:0007669"/>
    <property type="project" value="TreeGrafter"/>
</dbReference>
<keyword evidence="2" id="KW-0819">tRNA processing</keyword>
<protein>
    <recommendedName>
        <fullName evidence="2">tRNA wybutosine-synthesizing protein 2</fullName>
        <shortName evidence="2">tRNA-yW-synthesizing protein 2</shortName>
    </recommendedName>
    <alternativeName>
        <fullName evidence="2">tRNA(Phe) (4-demethylwyosine(37)-C(7)) aminocarboxypropyltransferase</fullName>
    </alternativeName>
</protein>
<dbReference type="PANTHER" id="PTHR23245:SF25">
    <property type="entry name" value="TRNA WYBUTOSINE-SYNTHESIZING PROTEIN 2 HOMOLOG"/>
    <property type="match status" value="1"/>
</dbReference>
<keyword evidence="2" id="KW-0963">Cytoplasm</keyword>
<evidence type="ECO:0000256" key="1">
    <source>
        <dbReference type="ARBA" id="ARBA00049400"/>
    </source>
</evidence>
<dbReference type="SUPFAM" id="SSF53335">
    <property type="entry name" value="S-adenosyl-L-methionine-dependent methyltransferases"/>
    <property type="match status" value="1"/>
</dbReference>
<comment type="catalytic activity">
    <reaction evidence="1">
        <text>4-demethylwyosine(37) in tRNA(Phe) + S-adenosyl-L-methionine = 4-demethyl-7-[(3S)-3-amino-3-carboxypropyl]wyosine(37) in tRNA(Phe) + S-methyl-5'-thioadenosine + H(+)</text>
        <dbReference type="Rhea" id="RHEA:36355"/>
        <dbReference type="Rhea" id="RHEA-COMP:10164"/>
        <dbReference type="Rhea" id="RHEA-COMP:10378"/>
        <dbReference type="ChEBI" id="CHEBI:15378"/>
        <dbReference type="ChEBI" id="CHEBI:17509"/>
        <dbReference type="ChEBI" id="CHEBI:59789"/>
        <dbReference type="ChEBI" id="CHEBI:64315"/>
        <dbReference type="ChEBI" id="CHEBI:73550"/>
        <dbReference type="EC" id="2.5.1.114"/>
    </reaction>
</comment>
<keyword evidence="2" id="KW-0808">Transferase</keyword>
<organism evidence="4 5">
    <name type="scientific">Candida verbasci</name>
    <dbReference type="NCBI Taxonomy" id="1227364"/>
    <lineage>
        <taxon>Eukaryota</taxon>
        <taxon>Fungi</taxon>
        <taxon>Dikarya</taxon>
        <taxon>Ascomycota</taxon>
        <taxon>Saccharomycotina</taxon>
        <taxon>Pichiomycetes</taxon>
        <taxon>Debaryomycetaceae</taxon>
        <taxon>Candida/Lodderomyces clade</taxon>
        <taxon>Candida</taxon>
    </lineage>
</organism>
<dbReference type="GO" id="GO:0005737">
    <property type="term" value="C:cytoplasm"/>
    <property type="evidence" value="ECO:0007669"/>
    <property type="project" value="UniProtKB-SubCell"/>
</dbReference>
<dbReference type="EMBL" id="CANTUO010000002">
    <property type="protein sequence ID" value="CAI5758126.1"/>
    <property type="molecule type" value="Genomic_DNA"/>
</dbReference>
<dbReference type="PROSITE" id="PS51684">
    <property type="entry name" value="SAM_MT_TRM5_TYW2"/>
    <property type="match status" value="1"/>
</dbReference>
<dbReference type="AlphaFoldDB" id="A0A9W4XGP7"/>
<dbReference type="PANTHER" id="PTHR23245">
    <property type="entry name" value="TRNA METHYLTRANSFERASE"/>
    <property type="match status" value="1"/>
</dbReference>
<dbReference type="GO" id="GO:0102522">
    <property type="term" value="F:tRNA 4-demethylwyosine alpha-amino-alpha-carboxypropyltransferase activity"/>
    <property type="evidence" value="ECO:0007669"/>
    <property type="project" value="UniProtKB-EC"/>
</dbReference>
<dbReference type="InterPro" id="IPR030382">
    <property type="entry name" value="MeTrfase_TRM5/TYW2"/>
</dbReference>
<gene>
    <name evidence="4" type="ORF">CANVERA_P2639</name>
</gene>
<evidence type="ECO:0000313" key="4">
    <source>
        <dbReference type="EMBL" id="CAI5758126.1"/>
    </source>
</evidence>
<dbReference type="GO" id="GO:0008757">
    <property type="term" value="F:S-adenosylmethionine-dependent methyltransferase activity"/>
    <property type="evidence" value="ECO:0007669"/>
    <property type="project" value="InterPro"/>
</dbReference>
<dbReference type="PIRSF" id="PIRSF038972">
    <property type="entry name" value="Trm12"/>
    <property type="match status" value="1"/>
</dbReference>
<dbReference type="OrthoDB" id="2387925at2759"/>
<comment type="pathway">
    <text evidence="2">tRNA modification; wybutosine-tRNA(Phe) biosynthesis.</text>
</comment>
<comment type="subcellular location">
    <subcellularLocation>
        <location evidence="2">Cytoplasm</location>
    </subcellularLocation>
</comment>
<dbReference type="GO" id="GO:0030488">
    <property type="term" value="P:tRNA methylation"/>
    <property type="evidence" value="ECO:0007669"/>
    <property type="project" value="TreeGrafter"/>
</dbReference>
<evidence type="ECO:0000259" key="3">
    <source>
        <dbReference type="PROSITE" id="PS51684"/>
    </source>
</evidence>